<name>A0A399EZI7_9DEIN</name>
<sequence>MALRSSKSKTRTPKPALPRPRDLVIDPQRLLFEGLEMGSFPDLEHLSLAREFARESAQGRCYENGLIRLWHGPQGLYYEFKDFPAAFYGRLGGVSGEYLSEAEAQGVFWEDMSKATKGYGETVVFYTDRLMHSEQDFYMAYTYENFRIERGEARFSLPLFMRFETEEGLRLLMRLEHEYLAFWLPKGQPLSKGLRA</sequence>
<evidence type="ECO:0000313" key="2">
    <source>
        <dbReference type="EMBL" id="RIH87952.1"/>
    </source>
</evidence>
<dbReference type="EMBL" id="QXDL01000030">
    <property type="protein sequence ID" value="RIH87952.1"/>
    <property type="molecule type" value="Genomic_DNA"/>
</dbReference>
<proteinExistence type="predicted"/>
<keyword evidence="3" id="KW-1185">Reference proteome</keyword>
<dbReference type="AlphaFoldDB" id="A0A399EZI7"/>
<reference evidence="2 3" key="1">
    <citation type="submission" date="2018-08" db="EMBL/GenBank/DDBJ databases">
        <title>Meiothermus terrae DSM 26712 genome sequencing project.</title>
        <authorList>
            <person name="Da Costa M.S."/>
            <person name="Albuquerque L."/>
            <person name="Raposo P."/>
            <person name="Froufe H.J.C."/>
            <person name="Barroso C.S."/>
            <person name="Egas C."/>
        </authorList>
    </citation>
    <scope>NUCLEOTIDE SEQUENCE [LARGE SCALE GENOMIC DNA]</scope>
    <source>
        <strain evidence="2 3">DSM 26712</strain>
    </source>
</reference>
<dbReference type="RefSeq" id="WP_176582513.1">
    <property type="nucleotide sequence ID" value="NZ_QXDL01000030.1"/>
</dbReference>
<comment type="caution">
    <text evidence="2">The sequence shown here is derived from an EMBL/GenBank/DDBJ whole genome shotgun (WGS) entry which is preliminary data.</text>
</comment>
<protein>
    <submittedName>
        <fullName evidence="2">Uncharacterized protein</fullName>
    </submittedName>
</protein>
<accession>A0A399EZI7</accession>
<gene>
    <name evidence="2" type="ORF">Mterra_01085</name>
</gene>
<feature type="compositionally biased region" description="Basic residues" evidence="1">
    <location>
        <begin position="1"/>
        <end position="12"/>
    </location>
</feature>
<organism evidence="2 3">
    <name type="scientific">Calidithermus terrae</name>
    <dbReference type="NCBI Taxonomy" id="1408545"/>
    <lineage>
        <taxon>Bacteria</taxon>
        <taxon>Thermotogati</taxon>
        <taxon>Deinococcota</taxon>
        <taxon>Deinococci</taxon>
        <taxon>Thermales</taxon>
        <taxon>Thermaceae</taxon>
        <taxon>Calidithermus</taxon>
    </lineage>
</organism>
<evidence type="ECO:0000256" key="1">
    <source>
        <dbReference type="SAM" id="MobiDB-lite"/>
    </source>
</evidence>
<feature type="region of interest" description="Disordered" evidence="1">
    <location>
        <begin position="1"/>
        <end position="21"/>
    </location>
</feature>
<dbReference type="Proteomes" id="UP000265715">
    <property type="component" value="Unassembled WGS sequence"/>
</dbReference>
<evidence type="ECO:0000313" key="3">
    <source>
        <dbReference type="Proteomes" id="UP000265715"/>
    </source>
</evidence>